<evidence type="ECO:0000313" key="4">
    <source>
        <dbReference type="EMBL" id="CAD7087581.1"/>
    </source>
</evidence>
<dbReference type="GO" id="GO:0006508">
    <property type="term" value="P:proteolysis"/>
    <property type="evidence" value="ECO:0007669"/>
    <property type="project" value="InterPro"/>
</dbReference>
<dbReference type="GO" id="GO:0004252">
    <property type="term" value="F:serine-type endopeptidase activity"/>
    <property type="evidence" value="ECO:0007669"/>
    <property type="project" value="InterPro"/>
</dbReference>
<dbReference type="PROSITE" id="PS50240">
    <property type="entry name" value="TRYPSIN_DOM"/>
    <property type="match status" value="1"/>
</dbReference>
<proteinExistence type="predicted"/>
<name>A0A7R8UW14_HERIL</name>
<feature type="signal peptide" evidence="2">
    <location>
        <begin position="1"/>
        <end position="20"/>
    </location>
</feature>
<evidence type="ECO:0000313" key="5">
    <source>
        <dbReference type="Proteomes" id="UP000594454"/>
    </source>
</evidence>
<keyword evidence="5" id="KW-1185">Reference proteome</keyword>
<dbReference type="Pfam" id="PF00089">
    <property type="entry name" value="Trypsin"/>
    <property type="match status" value="1"/>
</dbReference>
<dbReference type="SMART" id="SM00020">
    <property type="entry name" value="Tryp_SPc"/>
    <property type="match status" value="1"/>
</dbReference>
<dbReference type="InterPro" id="IPR001314">
    <property type="entry name" value="Peptidase_S1A"/>
</dbReference>
<dbReference type="PANTHER" id="PTHR24260:SF136">
    <property type="entry name" value="GH08193P-RELATED"/>
    <property type="match status" value="1"/>
</dbReference>
<dbReference type="PRINTS" id="PR00722">
    <property type="entry name" value="CHYMOTRYPSIN"/>
</dbReference>
<feature type="chain" id="PRO_5030933187" description="Peptidase S1 domain-containing protein" evidence="2">
    <location>
        <begin position="21"/>
        <end position="262"/>
    </location>
</feature>
<gene>
    <name evidence="4" type="ORF">HERILL_LOCUS10278</name>
</gene>
<accession>A0A7R8UW14</accession>
<dbReference type="CDD" id="cd00190">
    <property type="entry name" value="Tryp_SPc"/>
    <property type="match status" value="1"/>
</dbReference>
<dbReference type="SUPFAM" id="SSF50494">
    <property type="entry name" value="Trypsin-like serine proteases"/>
    <property type="match status" value="1"/>
</dbReference>
<evidence type="ECO:0000256" key="2">
    <source>
        <dbReference type="SAM" id="SignalP"/>
    </source>
</evidence>
<dbReference type="FunFam" id="2.40.10.10:FF:000068">
    <property type="entry name" value="transmembrane protease serine 2"/>
    <property type="match status" value="1"/>
</dbReference>
<feature type="domain" description="Peptidase S1" evidence="3">
    <location>
        <begin position="27"/>
        <end position="261"/>
    </location>
</feature>
<dbReference type="InterPro" id="IPR009003">
    <property type="entry name" value="Peptidase_S1_PA"/>
</dbReference>
<reference evidence="4 5" key="1">
    <citation type="submission" date="2020-11" db="EMBL/GenBank/DDBJ databases">
        <authorList>
            <person name="Wallbank WR R."/>
            <person name="Pardo Diaz C."/>
            <person name="Kozak K."/>
            <person name="Martin S."/>
            <person name="Jiggins C."/>
            <person name="Moest M."/>
            <person name="Warren A I."/>
            <person name="Generalovic N T."/>
            <person name="Byers J.R.P. K."/>
            <person name="Montejo-Kovacevich G."/>
            <person name="Yen C E."/>
        </authorList>
    </citation>
    <scope>NUCLEOTIDE SEQUENCE [LARGE SCALE GENOMIC DNA]</scope>
</reference>
<dbReference type="Gene3D" id="2.40.10.10">
    <property type="entry name" value="Trypsin-like serine proteases"/>
    <property type="match status" value="1"/>
</dbReference>
<dbReference type="PANTHER" id="PTHR24260">
    <property type="match status" value="1"/>
</dbReference>
<dbReference type="InParanoid" id="A0A7R8UW14"/>
<dbReference type="InterPro" id="IPR043504">
    <property type="entry name" value="Peptidase_S1_PA_chymotrypsin"/>
</dbReference>
<keyword evidence="2" id="KW-0732">Signal</keyword>
<protein>
    <recommendedName>
        <fullName evidence="3">Peptidase S1 domain-containing protein</fullName>
    </recommendedName>
</protein>
<dbReference type="EMBL" id="LR899012">
    <property type="protein sequence ID" value="CAD7087581.1"/>
    <property type="molecule type" value="Genomic_DNA"/>
</dbReference>
<dbReference type="AlphaFoldDB" id="A0A7R8UW14"/>
<keyword evidence="1" id="KW-1015">Disulfide bond</keyword>
<dbReference type="InterPro" id="IPR001254">
    <property type="entry name" value="Trypsin_dom"/>
</dbReference>
<dbReference type="Proteomes" id="UP000594454">
    <property type="component" value="Chromosome 4"/>
</dbReference>
<sequence>MRAAIILVLSFILGLGPLEASFIHPRIINGHNATSGQFPWIVTITGKTKSGDQTFCNGVLVSNKAILTAAQCLDGIKRVSVSLGSVKRDVPLVHTTSHHFAIHPKYNATTFANNIGLITLANPLSFTKFIKAIQLPSYIHRSDTFTNSIATLVGFGRLGNTGSPASRLQFAKVKILPEKKCQSYYGSLVSTTNTMCSVGSENDVQGACPNDNGSPLIITEKLTDILIGIASFISTKGCEAGHPTGYVRIGPYVTWIREHIGY</sequence>
<organism evidence="4 5">
    <name type="scientific">Hermetia illucens</name>
    <name type="common">Black soldier fly</name>
    <dbReference type="NCBI Taxonomy" id="343691"/>
    <lineage>
        <taxon>Eukaryota</taxon>
        <taxon>Metazoa</taxon>
        <taxon>Ecdysozoa</taxon>
        <taxon>Arthropoda</taxon>
        <taxon>Hexapoda</taxon>
        <taxon>Insecta</taxon>
        <taxon>Pterygota</taxon>
        <taxon>Neoptera</taxon>
        <taxon>Endopterygota</taxon>
        <taxon>Diptera</taxon>
        <taxon>Brachycera</taxon>
        <taxon>Stratiomyomorpha</taxon>
        <taxon>Stratiomyidae</taxon>
        <taxon>Hermetiinae</taxon>
        <taxon>Hermetia</taxon>
    </lineage>
</organism>
<evidence type="ECO:0000259" key="3">
    <source>
        <dbReference type="PROSITE" id="PS50240"/>
    </source>
</evidence>
<dbReference type="InterPro" id="IPR051333">
    <property type="entry name" value="CLIP_Serine_Protease"/>
</dbReference>
<dbReference type="OrthoDB" id="6380398at2759"/>
<evidence type="ECO:0000256" key="1">
    <source>
        <dbReference type="ARBA" id="ARBA00023157"/>
    </source>
</evidence>